<evidence type="ECO:0000259" key="5">
    <source>
        <dbReference type="SMART" id="SM01002"/>
    </source>
</evidence>
<protein>
    <recommendedName>
        <fullName evidence="2">alanine dehydrogenase</fullName>
        <ecNumber evidence="2">1.4.1.1</ecNumber>
    </recommendedName>
</protein>
<dbReference type="InterPro" id="IPR036291">
    <property type="entry name" value="NAD(P)-bd_dom_sf"/>
</dbReference>
<dbReference type="GO" id="GO:0042853">
    <property type="term" value="P:L-alanine catabolic process"/>
    <property type="evidence" value="ECO:0007669"/>
    <property type="project" value="InterPro"/>
</dbReference>
<dbReference type="EC" id="1.4.1.1" evidence="2"/>
<keyword evidence="8" id="KW-1185">Reference proteome</keyword>
<dbReference type="InterPro" id="IPR007886">
    <property type="entry name" value="AlaDH/PNT_N"/>
</dbReference>
<feature type="domain" description="Alanine dehydrogenase/pyridine nucleotide transhydrogenase NAD(H)-binding" evidence="5">
    <location>
        <begin position="178"/>
        <end position="321"/>
    </location>
</feature>
<dbReference type="EMBL" id="VFPD01000001">
    <property type="protein sequence ID" value="TQM20562.1"/>
    <property type="molecule type" value="Genomic_DNA"/>
</dbReference>
<dbReference type="RefSeq" id="WP_047432597.1">
    <property type="nucleotide sequence ID" value="NZ_VFPD01000001.1"/>
</dbReference>
<dbReference type="Proteomes" id="UP000316437">
    <property type="component" value="Unassembled WGS sequence"/>
</dbReference>
<dbReference type="PROSITE" id="PS00837">
    <property type="entry name" value="ALADH_PNT_2"/>
    <property type="match status" value="1"/>
</dbReference>
<evidence type="ECO:0000313" key="7">
    <source>
        <dbReference type="EMBL" id="TQM20562.1"/>
    </source>
</evidence>
<dbReference type="InterPro" id="IPR008141">
    <property type="entry name" value="Ala_DH"/>
</dbReference>
<gene>
    <name evidence="7" type="ORF">FB551_0233</name>
</gene>
<evidence type="ECO:0000259" key="6">
    <source>
        <dbReference type="SMART" id="SM01003"/>
    </source>
</evidence>
<dbReference type="Pfam" id="PF01262">
    <property type="entry name" value="AlaDh_PNT_C"/>
    <property type="match status" value="1"/>
</dbReference>
<comment type="similarity">
    <text evidence="1">Belongs to the AlaDH/PNT family.</text>
</comment>
<dbReference type="SUPFAM" id="SSF52283">
    <property type="entry name" value="Formate/glycerate dehydrogenase catalytic domain-like"/>
    <property type="match status" value="1"/>
</dbReference>
<dbReference type="SUPFAM" id="SSF51735">
    <property type="entry name" value="NAD(P)-binding Rossmann-fold domains"/>
    <property type="match status" value="1"/>
</dbReference>
<accession>A0A543EG47</accession>
<dbReference type="InterPro" id="IPR008143">
    <property type="entry name" value="Ala_DH/PNT_CS2"/>
</dbReference>
<dbReference type="PANTHER" id="PTHR42795:SF1">
    <property type="entry name" value="ALANINE DEHYDROGENASE"/>
    <property type="match status" value="1"/>
</dbReference>
<comment type="caution">
    <text evidence="7">The sequence shown here is derived from an EMBL/GenBank/DDBJ whole genome shotgun (WGS) entry which is preliminary data.</text>
</comment>
<evidence type="ECO:0000256" key="1">
    <source>
        <dbReference type="ARBA" id="ARBA00005689"/>
    </source>
</evidence>
<dbReference type="GO" id="GO:0005886">
    <property type="term" value="C:plasma membrane"/>
    <property type="evidence" value="ECO:0007669"/>
    <property type="project" value="TreeGrafter"/>
</dbReference>
<dbReference type="PANTHER" id="PTHR42795">
    <property type="entry name" value="ALANINE DEHYDROGENASE"/>
    <property type="match status" value="1"/>
</dbReference>
<feature type="domain" description="Alanine dehydrogenase/pyridine nucleotide transhydrogenase N-terminal" evidence="6">
    <location>
        <begin position="33"/>
        <end position="166"/>
    </location>
</feature>
<dbReference type="InterPro" id="IPR007698">
    <property type="entry name" value="AlaDH/PNT_NAD(H)-bd"/>
</dbReference>
<dbReference type="GO" id="GO:0000286">
    <property type="term" value="F:alanine dehydrogenase activity"/>
    <property type="evidence" value="ECO:0007669"/>
    <property type="project" value="UniProtKB-EC"/>
</dbReference>
<keyword evidence="3" id="KW-0560">Oxidoreductase</keyword>
<evidence type="ECO:0000256" key="3">
    <source>
        <dbReference type="ARBA" id="ARBA00023002"/>
    </source>
</evidence>
<name>A0A543EG47_9FLAO</name>
<evidence type="ECO:0000256" key="2">
    <source>
        <dbReference type="ARBA" id="ARBA00012897"/>
    </source>
</evidence>
<dbReference type="Gene3D" id="3.40.50.720">
    <property type="entry name" value="NAD(P)-binding Rossmann-like Domain"/>
    <property type="match status" value="2"/>
</dbReference>
<sequence>MSTNIFTPFTEEELMPKEEKLEVIKKGKQFSIGIPKETCLNERRTCITPDAVQVLVEHGHEIIIESGAGEGSFFTDLQYSESGAKITNDPKEAFGQDLILKVNPPTEDEIEYMKPNTYLVSALQINLRDKDYFLKLAEKKINAIAFEFIVDEYKQLALVRLVGEIAGTVSILYASELLALSNGLMLGGITGVRPAEVVILGAGIVGEFATKAAIGLGASVKVFDNSLSKLRRLHTIVDSRVPTSIIDPKELSKSLRRADVVIGALPRLNMTPIVTEDMVMKMKKGSVIIDITIDNGKVIETSELTTMEDPYIIKHGVIHCGLPNLTSRMPRTTTKAISNFFLSYILNYDEEGGFENMLIRKNEMKQSLYMYKGRHTKKIICDRFGLTYHDINLLIF</sequence>
<dbReference type="Pfam" id="PF05222">
    <property type="entry name" value="AlaDh_PNT_N"/>
    <property type="match status" value="1"/>
</dbReference>
<dbReference type="CDD" id="cd05305">
    <property type="entry name" value="L-AlaDH"/>
    <property type="match status" value="1"/>
</dbReference>
<reference evidence="7 8" key="1">
    <citation type="submission" date="2019-06" db="EMBL/GenBank/DDBJ databases">
        <title>Sorghum-associated microbial communities from plants grown in Nebraska, USA.</title>
        <authorList>
            <person name="Schachtman D."/>
        </authorList>
    </citation>
    <scope>NUCLEOTIDE SEQUENCE [LARGE SCALE GENOMIC DNA]</scope>
    <source>
        <strain evidence="7 8">110</strain>
    </source>
</reference>
<dbReference type="SMART" id="SM01003">
    <property type="entry name" value="AlaDh_PNT_N"/>
    <property type="match status" value="1"/>
</dbReference>
<evidence type="ECO:0000256" key="4">
    <source>
        <dbReference type="ARBA" id="ARBA00023027"/>
    </source>
</evidence>
<dbReference type="AlphaFoldDB" id="A0A543EG47"/>
<keyword evidence="4" id="KW-0520">NAD</keyword>
<organism evidence="7 8">
    <name type="scientific">Chryseobacterium aquifrigidense</name>
    <dbReference type="NCBI Taxonomy" id="558021"/>
    <lineage>
        <taxon>Bacteria</taxon>
        <taxon>Pseudomonadati</taxon>
        <taxon>Bacteroidota</taxon>
        <taxon>Flavobacteriia</taxon>
        <taxon>Flavobacteriales</taxon>
        <taxon>Weeksellaceae</taxon>
        <taxon>Chryseobacterium group</taxon>
        <taxon>Chryseobacterium</taxon>
    </lineage>
</organism>
<proteinExistence type="inferred from homology"/>
<evidence type="ECO:0000313" key="8">
    <source>
        <dbReference type="Proteomes" id="UP000316437"/>
    </source>
</evidence>
<dbReference type="SMART" id="SM01002">
    <property type="entry name" value="AlaDh_PNT_C"/>
    <property type="match status" value="1"/>
</dbReference>